<keyword evidence="1" id="KW-0805">Transcription regulation</keyword>
<dbReference type="OrthoDB" id="9779746at2"/>
<accession>A0A2Z3HPK6</accession>
<dbReference type="AlphaFoldDB" id="A0A2Z3HPK6"/>
<evidence type="ECO:0000256" key="3">
    <source>
        <dbReference type="ARBA" id="ARBA00023163"/>
    </source>
</evidence>
<evidence type="ECO:0000259" key="5">
    <source>
        <dbReference type="PROSITE" id="PS50977"/>
    </source>
</evidence>
<feature type="DNA-binding region" description="H-T-H motif" evidence="4">
    <location>
        <begin position="75"/>
        <end position="94"/>
    </location>
</feature>
<evidence type="ECO:0000256" key="1">
    <source>
        <dbReference type="ARBA" id="ARBA00023015"/>
    </source>
</evidence>
<protein>
    <recommendedName>
        <fullName evidence="5">HTH tetR-type domain-containing protein</fullName>
    </recommendedName>
</protein>
<dbReference type="Pfam" id="PF17918">
    <property type="entry name" value="TetR_C_15"/>
    <property type="match status" value="1"/>
</dbReference>
<dbReference type="Proteomes" id="UP000247763">
    <property type="component" value="Chromosome"/>
</dbReference>
<evidence type="ECO:0000256" key="4">
    <source>
        <dbReference type="PROSITE-ProRule" id="PRU00335"/>
    </source>
</evidence>
<name>A0A2Z3HPK6_9CAUL</name>
<dbReference type="InterPro" id="IPR050109">
    <property type="entry name" value="HTH-type_TetR-like_transc_reg"/>
</dbReference>
<dbReference type="Gene3D" id="1.10.357.10">
    <property type="entry name" value="Tetracycline Repressor, domain 2"/>
    <property type="match status" value="1"/>
</dbReference>
<keyword evidence="3" id="KW-0804">Transcription</keyword>
<evidence type="ECO:0000256" key="2">
    <source>
        <dbReference type="ARBA" id="ARBA00023125"/>
    </source>
</evidence>
<evidence type="ECO:0000313" key="7">
    <source>
        <dbReference type="Proteomes" id="UP000247763"/>
    </source>
</evidence>
<sequence length="254" mass="26971">MDARGGRWPRRAGLCSKEGMEALRETASPRTPPSEDPGALALRARPASARGLNTLNRILEATTDLAAEVGFEAVNTNLIAARAGVNIASIYKYFPNKQAIFATIAERMAEANQAQLAELIAQIDGGRPWRSAVSEGIRLAARRRVHSPGERAIWMAIRLSPELQGVDASASLATARLLAGSILRSTGGDADRALLVARVAIEGVSGVLDLLLTEPASEAELLVQEATEAFVRYLEPWMEGSVTSDAPAPPPAGR</sequence>
<keyword evidence="7" id="KW-1185">Reference proteome</keyword>
<evidence type="ECO:0000313" key="6">
    <source>
        <dbReference type="EMBL" id="AWM77707.1"/>
    </source>
</evidence>
<dbReference type="EMBL" id="CP029479">
    <property type="protein sequence ID" value="AWM77707.1"/>
    <property type="molecule type" value="Genomic_DNA"/>
</dbReference>
<dbReference type="PANTHER" id="PTHR30055">
    <property type="entry name" value="HTH-TYPE TRANSCRIPTIONAL REGULATOR RUTR"/>
    <property type="match status" value="1"/>
</dbReference>
<dbReference type="InterPro" id="IPR041669">
    <property type="entry name" value="TetR_C_15"/>
</dbReference>
<organism evidence="6 7">
    <name type="scientific">Phenylobacterium parvum</name>
    <dbReference type="NCBI Taxonomy" id="2201350"/>
    <lineage>
        <taxon>Bacteria</taxon>
        <taxon>Pseudomonadati</taxon>
        <taxon>Pseudomonadota</taxon>
        <taxon>Alphaproteobacteria</taxon>
        <taxon>Caulobacterales</taxon>
        <taxon>Caulobacteraceae</taxon>
        <taxon>Phenylobacterium</taxon>
    </lineage>
</organism>
<dbReference type="PANTHER" id="PTHR30055:SF234">
    <property type="entry name" value="HTH-TYPE TRANSCRIPTIONAL REGULATOR BETI"/>
    <property type="match status" value="1"/>
</dbReference>
<dbReference type="InterPro" id="IPR009057">
    <property type="entry name" value="Homeodomain-like_sf"/>
</dbReference>
<dbReference type="GO" id="GO:0000976">
    <property type="term" value="F:transcription cis-regulatory region binding"/>
    <property type="evidence" value="ECO:0007669"/>
    <property type="project" value="TreeGrafter"/>
</dbReference>
<dbReference type="PRINTS" id="PR00455">
    <property type="entry name" value="HTHTETR"/>
</dbReference>
<dbReference type="Pfam" id="PF00440">
    <property type="entry name" value="TetR_N"/>
    <property type="match status" value="1"/>
</dbReference>
<dbReference type="InterPro" id="IPR001647">
    <property type="entry name" value="HTH_TetR"/>
</dbReference>
<dbReference type="GO" id="GO:0003700">
    <property type="term" value="F:DNA-binding transcription factor activity"/>
    <property type="evidence" value="ECO:0007669"/>
    <property type="project" value="TreeGrafter"/>
</dbReference>
<reference evidence="7" key="1">
    <citation type="submission" date="2018-05" db="EMBL/GenBank/DDBJ databases">
        <title>Genome sequencing of Phenylobacterium sp. HYN0004.</title>
        <authorList>
            <person name="Yi H."/>
            <person name="Baek C."/>
        </authorList>
    </citation>
    <scope>NUCLEOTIDE SEQUENCE [LARGE SCALE GENOMIC DNA]</scope>
    <source>
        <strain evidence="7">HYN0004</strain>
    </source>
</reference>
<dbReference type="SUPFAM" id="SSF46689">
    <property type="entry name" value="Homeodomain-like"/>
    <property type="match status" value="1"/>
</dbReference>
<gene>
    <name evidence="6" type="ORF">HYN04_07990</name>
</gene>
<dbReference type="PROSITE" id="PS50977">
    <property type="entry name" value="HTH_TETR_2"/>
    <property type="match status" value="1"/>
</dbReference>
<keyword evidence="2 4" id="KW-0238">DNA-binding</keyword>
<proteinExistence type="predicted"/>
<feature type="domain" description="HTH tetR-type" evidence="5">
    <location>
        <begin position="52"/>
        <end position="112"/>
    </location>
</feature>
<dbReference type="KEGG" id="phb:HYN04_07990"/>